<feature type="transmembrane region" description="Helical" evidence="6">
    <location>
        <begin position="158"/>
        <end position="175"/>
    </location>
</feature>
<dbReference type="Pfam" id="PF01569">
    <property type="entry name" value="PAP2"/>
    <property type="match status" value="1"/>
</dbReference>
<dbReference type="PANTHER" id="PTHR14969">
    <property type="entry name" value="SPHINGOSINE-1-PHOSPHATE PHOSPHOHYDROLASE"/>
    <property type="match status" value="1"/>
</dbReference>
<dbReference type="EMBL" id="KN833722">
    <property type="protein sequence ID" value="KIK23840.1"/>
    <property type="molecule type" value="Genomic_DNA"/>
</dbReference>
<dbReference type="SMART" id="SM00014">
    <property type="entry name" value="acidPPc"/>
    <property type="match status" value="1"/>
</dbReference>
<reference evidence="8 9" key="1">
    <citation type="submission" date="2014-04" db="EMBL/GenBank/DDBJ databases">
        <authorList>
            <consortium name="DOE Joint Genome Institute"/>
            <person name="Kuo A."/>
            <person name="Kohler A."/>
            <person name="Costa M.D."/>
            <person name="Nagy L.G."/>
            <person name="Floudas D."/>
            <person name="Copeland A."/>
            <person name="Barry K.W."/>
            <person name="Cichocki N."/>
            <person name="Veneault-Fourrey C."/>
            <person name="LaButti K."/>
            <person name="Lindquist E.A."/>
            <person name="Lipzen A."/>
            <person name="Lundell T."/>
            <person name="Morin E."/>
            <person name="Murat C."/>
            <person name="Sun H."/>
            <person name="Tunlid A."/>
            <person name="Henrissat B."/>
            <person name="Grigoriev I.V."/>
            <person name="Hibbett D.S."/>
            <person name="Martin F."/>
            <person name="Nordberg H.P."/>
            <person name="Cantor M.N."/>
            <person name="Hua S.X."/>
        </authorList>
    </citation>
    <scope>NUCLEOTIDE SEQUENCE [LARGE SCALE GENOMIC DNA]</scope>
    <source>
        <strain evidence="8 9">441</strain>
    </source>
</reference>
<evidence type="ECO:0000313" key="9">
    <source>
        <dbReference type="Proteomes" id="UP000054018"/>
    </source>
</evidence>
<feature type="domain" description="Phosphatidic acid phosphatase type 2/haloperoxidase" evidence="7">
    <location>
        <begin position="53"/>
        <end position="173"/>
    </location>
</feature>
<evidence type="ECO:0000256" key="2">
    <source>
        <dbReference type="ARBA" id="ARBA00022692"/>
    </source>
</evidence>
<dbReference type="HOGENOM" id="CLU_074922_0_0_1"/>
<protein>
    <recommendedName>
        <fullName evidence="7">Phosphatidic acid phosphatase type 2/haloperoxidase domain-containing protein</fullName>
    </recommendedName>
</protein>
<comment type="subcellular location">
    <subcellularLocation>
        <location evidence="1">Membrane</location>
        <topology evidence="1">Multi-pass membrane protein</topology>
    </subcellularLocation>
</comment>
<feature type="transmembrane region" description="Helical" evidence="6">
    <location>
        <begin position="25"/>
        <end position="44"/>
    </location>
</feature>
<dbReference type="STRING" id="765257.A0A0C9YG05"/>
<dbReference type="OrthoDB" id="302705at2759"/>
<dbReference type="InterPro" id="IPR039667">
    <property type="entry name" value="Dolichyldiphosphatase_PAP2"/>
</dbReference>
<dbReference type="UniPathway" id="UPA00378"/>
<organism evidence="8 9">
    <name type="scientific">Pisolithus microcarpus 441</name>
    <dbReference type="NCBI Taxonomy" id="765257"/>
    <lineage>
        <taxon>Eukaryota</taxon>
        <taxon>Fungi</taxon>
        <taxon>Dikarya</taxon>
        <taxon>Basidiomycota</taxon>
        <taxon>Agaricomycotina</taxon>
        <taxon>Agaricomycetes</taxon>
        <taxon>Agaricomycetidae</taxon>
        <taxon>Boletales</taxon>
        <taxon>Sclerodermatineae</taxon>
        <taxon>Pisolithaceae</taxon>
        <taxon>Pisolithus</taxon>
    </lineage>
</organism>
<dbReference type="Proteomes" id="UP000054018">
    <property type="component" value="Unassembled WGS sequence"/>
</dbReference>
<evidence type="ECO:0000256" key="4">
    <source>
        <dbReference type="ARBA" id="ARBA00022989"/>
    </source>
</evidence>
<dbReference type="GO" id="GO:0042392">
    <property type="term" value="F:sphingosine-1-phosphate phosphatase activity"/>
    <property type="evidence" value="ECO:0007669"/>
    <property type="project" value="TreeGrafter"/>
</dbReference>
<accession>A0A0C9YG05</accession>
<evidence type="ECO:0000256" key="6">
    <source>
        <dbReference type="SAM" id="Phobius"/>
    </source>
</evidence>
<name>A0A0C9YG05_9AGAM</name>
<reference evidence="9" key="2">
    <citation type="submission" date="2015-01" db="EMBL/GenBank/DDBJ databases">
        <title>Evolutionary Origins and Diversification of the Mycorrhizal Mutualists.</title>
        <authorList>
            <consortium name="DOE Joint Genome Institute"/>
            <consortium name="Mycorrhizal Genomics Consortium"/>
            <person name="Kohler A."/>
            <person name="Kuo A."/>
            <person name="Nagy L.G."/>
            <person name="Floudas D."/>
            <person name="Copeland A."/>
            <person name="Barry K.W."/>
            <person name="Cichocki N."/>
            <person name="Veneault-Fourrey C."/>
            <person name="LaButti K."/>
            <person name="Lindquist E.A."/>
            <person name="Lipzen A."/>
            <person name="Lundell T."/>
            <person name="Morin E."/>
            <person name="Murat C."/>
            <person name="Riley R."/>
            <person name="Ohm R."/>
            <person name="Sun H."/>
            <person name="Tunlid A."/>
            <person name="Henrissat B."/>
            <person name="Grigoriev I.V."/>
            <person name="Hibbett D.S."/>
            <person name="Martin F."/>
        </authorList>
    </citation>
    <scope>NUCLEOTIDE SEQUENCE [LARGE SCALE GENOMIC DNA]</scope>
    <source>
        <strain evidence="9">441</strain>
    </source>
</reference>
<dbReference type="CDD" id="cd03382">
    <property type="entry name" value="PAP2_dolichyldiphosphatase"/>
    <property type="match status" value="1"/>
</dbReference>
<dbReference type="SUPFAM" id="SSF48317">
    <property type="entry name" value="Acid phosphatase/Vanadium-dependent haloperoxidase"/>
    <property type="match status" value="1"/>
</dbReference>
<dbReference type="Gene3D" id="1.20.144.10">
    <property type="entry name" value="Phosphatidic acid phosphatase type 2/haloperoxidase"/>
    <property type="match status" value="1"/>
</dbReference>
<dbReference type="InterPro" id="IPR036938">
    <property type="entry name" value="PAP2/HPO_sf"/>
</dbReference>
<evidence type="ECO:0000259" key="7">
    <source>
        <dbReference type="SMART" id="SM00014"/>
    </source>
</evidence>
<feature type="transmembrane region" description="Helical" evidence="6">
    <location>
        <begin position="128"/>
        <end position="146"/>
    </location>
</feature>
<gene>
    <name evidence="8" type="ORF">PISMIDRAFT_678839</name>
</gene>
<evidence type="ECO:0000256" key="5">
    <source>
        <dbReference type="ARBA" id="ARBA00023136"/>
    </source>
</evidence>
<keyword evidence="4 6" id="KW-1133">Transmembrane helix</keyword>
<keyword evidence="2 6" id="KW-0812">Transmembrane</keyword>
<dbReference type="InterPro" id="IPR000326">
    <property type="entry name" value="PAP2/HPO"/>
</dbReference>
<keyword evidence="3" id="KW-0378">Hydrolase</keyword>
<dbReference type="AlphaFoldDB" id="A0A0C9YG05"/>
<proteinExistence type="predicted"/>
<keyword evidence="9" id="KW-1185">Reference proteome</keyword>
<evidence type="ECO:0000256" key="1">
    <source>
        <dbReference type="ARBA" id="ARBA00004141"/>
    </source>
</evidence>
<keyword evidence="5 6" id="KW-0472">Membrane</keyword>
<evidence type="ECO:0000313" key="8">
    <source>
        <dbReference type="EMBL" id="KIK23840.1"/>
    </source>
</evidence>
<dbReference type="PANTHER" id="PTHR14969:SF13">
    <property type="entry name" value="AT30094P"/>
    <property type="match status" value="1"/>
</dbReference>
<evidence type="ECO:0000256" key="3">
    <source>
        <dbReference type="ARBA" id="ARBA00022801"/>
    </source>
</evidence>
<dbReference type="GO" id="GO:0016020">
    <property type="term" value="C:membrane"/>
    <property type="evidence" value="ECO:0007669"/>
    <property type="project" value="UniProtKB-SubCell"/>
</dbReference>
<sequence length="242" mass="27844">MTAAAERVSLDLTHVVYDVSSHTSFALALLTLSPILLMPAYAVLAVQTRELTIINMWAGQFFSEGLNIVLKRTFKEERPPDSKLHLDGYGFPSSHSQYMGYFGAFLICHLYFRHRFASTGNALLDRSFRLLVYAGITSWVVLAAYSRLNLLYHAPHQVAWGLAIGALLGTIHYIFTEHLPYRRPLSVFGRVRAAVLNHPFTNWIQIRDGWAIWPDGGREIEWRRWKDMYQQRQASFQLKRTN</sequence>